<dbReference type="FunFam" id="3.40.720.10:FF:000064">
    <property type="entry name" value="Probable acid phosphatase Pho610"/>
    <property type="match status" value="1"/>
</dbReference>
<dbReference type="Pfam" id="PF04185">
    <property type="entry name" value="Phosphoesterase"/>
    <property type="match status" value="1"/>
</dbReference>
<dbReference type="EMBL" id="LKCN02000023">
    <property type="protein sequence ID" value="RCI07913.1"/>
    <property type="molecule type" value="Genomic_DNA"/>
</dbReference>
<dbReference type="InterPro" id="IPR007312">
    <property type="entry name" value="Phosphoesterase"/>
</dbReference>
<evidence type="ECO:0000256" key="1">
    <source>
        <dbReference type="ARBA" id="ARBA00022801"/>
    </source>
</evidence>
<reference evidence="3 4" key="1">
    <citation type="journal article" date="2015" name="BMC Genomics">
        <title>Insights from the genome of Ophiocordyceps polyrhachis-furcata to pathogenicity and host specificity in insect fungi.</title>
        <authorList>
            <person name="Wichadakul D."/>
            <person name="Kobmoo N."/>
            <person name="Ingsriswang S."/>
            <person name="Tangphatsornruang S."/>
            <person name="Chantasingh D."/>
            <person name="Luangsa-ard J.J."/>
            <person name="Eurwilaichitr L."/>
        </authorList>
    </citation>
    <scope>NUCLEOTIDE SEQUENCE [LARGE SCALE GENOMIC DNA]</scope>
    <source>
        <strain evidence="3 4">BCC 54312</strain>
    </source>
</reference>
<feature type="chain" id="PRO_5016901333" description="Acid phosphatase" evidence="2">
    <location>
        <begin position="17"/>
        <end position="423"/>
    </location>
</feature>
<accession>A0A367L0E6</accession>
<evidence type="ECO:0000313" key="3">
    <source>
        <dbReference type="EMBL" id="RCI07913.1"/>
    </source>
</evidence>
<keyword evidence="2" id="KW-0732">Signal</keyword>
<evidence type="ECO:0000256" key="2">
    <source>
        <dbReference type="SAM" id="SignalP"/>
    </source>
</evidence>
<protein>
    <recommendedName>
        <fullName evidence="5">Acid phosphatase</fullName>
    </recommendedName>
</protein>
<dbReference type="AlphaFoldDB" id="A0A367L0E6"/>
<evidence type="ECO:0008006" key="5">
    <source>
        <dbReference type="Google" id="ProtNLM"/>
    </source>
</evidence>
<evidence type="ECO:0000313" key="4">
    <source>
        <dbReference type="Proteomes" id="UP000253664"/>
    </source>
</evidence>
<proteinExistence type="predicted"/>
<keyword evidence="4" id="KW-1185">Reference proteome</keyword>
<dbReference type="GO" id="GO:0016788">
    <property type="term" value="F:hydrolase activity, acting on ester bonds"/>
    <property type="evidence" value="ECO:0007669"/>
    <property type="project" value="InterPro"/>
</dbReference>
<feature type="signal peptide" evidence="2">
    <location>
        <begin position="1"/>
        <end position="16"/>
    </location>
</feature>
<dbReference type="InterPro" id="IPR017850">
    <property type="entry name" value="Alkaline_phosphatase_core_sf"/>
</dbReference>
<organism evidence="3 4">
    <name type="scientific">Ophiocordyceps polyrhachis-furcata BCC 54312</name>
    <dbReference type="NCBI Taxonomy" id="1330021"/>
    <lineage>
        <taxon>Eukaryota</taxon>
        <taxon>Fungi</taxon>
        <taxon>Dikarya</taxon>
        <taxon>Ascomycota</taxon>
        <taxon>Pezizomycotina</taxon>
        <taxon>Sordariomycetes</taxon>
        <taxon>Hypocreomycetidae</taxon>
        <taxon>Hypocreales</taxon>
        <taxon>Ophiocordycipitaceae</taxon>
        <taxon>Ophiocordyceps</taxon>
    </lineage>
</organism>
<dbReference type="STRING" id="1330021.A0A367L0E6"/>
<dbReference type="Proteomes" id="UP000253664">
    <property type="component" value="Unassembled WGS sequence"/>
</dbReference>
<comment type="caution">
    <text evidence="3">The sequence shown here is derived from an EMBL/GenBank/DDBJ whole genome shotgun (WGS) entry which is preliminary data.</text>
</comment>
<gene>
    <name evidence="3" type="ORF">L249_5888</name>
</gene>
<sequence>MLAGLVVATAVTAVAASSSDNPCRAGMGTDGWQTSYTATATEDVFRAAATAKTTSPTSKVAGKAFDRIAIIWFENQNYEKAVGDANFNFFANKGISLSNYYAVTHPSQPNYMASIAGDYFGMDNDKFSMAPANISTVIDLLESKDISWGLYQEDMPFSGYEGRHFVNLDNGANDYVRRHNPAVLHNSIASSEQRLSQIKNLSMTDPERSLFHRDLEANALPQWMFITPNMTSDGHDSSVTVAGEWCRRFLEPLMSDERFMNRTLVLISWDETETYATRNQVLAILVGDSVPKELVGSEDESFYSHYSAIATVSANWDLPTLGRWDVGANVFGFVAKVTGDEVRPWSSETPLEDWAWNSSYDGLFNREGGNHVVPSPNLENHSRRPILPCIHGVWKDSGAPTYYTDDIHPFDGRRPPPGYTPEE</sequence>
<keyword evidence="1" id="KW-0378">Hydrolase</keyword>
<dbReference type="PANTHER" id="PTHR31956">
    <property type="entry name" value="NON-SPECIFIC PHOSPHOLIPASE C4-RELATED"/>
    <property type="match status" value="1"/>
</dbReference>
<dbReference type="Gene3D" id="3.40.720.10">
    <property type="entry name" value="Alkaline Phosphatase, subunit A"/>
    <property type="match status" value="1"/>
</dbReference>
<name>A0A367L0E6_9HYPO</name>
<dbReference type="PANTHER" id="PTHR31956:SF15">
    <property type="entry name" value="ACID PHOSPHATASE PHOA"/>
    <property type="match status" value="1"/>
</dbReference>
<dbReference type="GO" id="GO:0009395">
    <property type="term" value="P:phospholipid catabolic process"/>
    <property type="evidence" value="ECO:0007669"/>
    <property type="project" value="TreeGrafter"/>
</dbReference>
<dbReference type="OrthoDB" id="5135119at2759"/>